<organism evidence="2 3">
    <name type="scientific">Setaria italica</name>
    <name type="common">Foxtail millet</name>
    <name type="synonym">Panicum italicum</name>
    <dbReference type="NCBI Taxonomy" id="4555"/>
    <lineage>
        <taxon>Eukaryota</taxon>
        <taxon>Viridiplantae</taxon>
        <taxon>Streptophyta</taxon>
        <taxon>Embryophyta</taxon>
        <taxon>Tracheophyta</taxon>
        <taxon>Spermatophyta</taxon>
        <taxon>Magnoliopsida</taxon>
        <taxon>Liliopsida</taxon>
        <taxon>Poales</taxon>
        <taxon>Poaceae</taxon>
        <taxon>PACMAD clade</taxon>
        <taxon>Panicoideae</taxon>
        <taxon>Panicodae</taxon>
        <taxon>Paniceae</taxon>
        <taxon>Cenchrinae</taxon>
        <taxon>Setaria</taxon>
    </lineage>
</organism>
<feature type="region of interest" description="Disordered" evidence="1">
    <location>
        <begin position="1"/>
        <end position="79"/>
    </location>
</feature>
<dbReference type="InParanoid" id="K3XUK0"/>
<dbReference type="Proteomes" id="UP000004995">
    <property type="component" value="Unassembled WGS sequence"/>
</dbReference>
<name>K3XUK0_SETIT</name>
<dbReference type="EnsemblPlants" id="KQL07098">
    <property type="protein sequence ID" value="KQL07098"/>
    <property type="gene ID" value="SETIT_005607mg"/>
</dbReference>
<dbReference type="HOGENOM" id="CLU_2610579_0_0_1"/>
<dbReference type="Gramene" id="KQL07098">
    <property type="protein sequence ID" value="KQL07098"/>
    <property type="gene ID" value="SETIT_005607mg"/>
</dbReference>
<dbReference type="EMBL" id="AGNK02003319">
    <property type="status" value="NOT_ANNOTATED_CDS"/>
    <property type="molecule type" value="Genomic_DNA"/>
</dbReference>
<reference evidence="3" key="1">
    <citation type="journal article" date="2012" name="Nat. Biotechnol.">
        <title>Reference genome sequence of the model plant Setaria.</title>
        <authorList>
            <person name="Bennetzen J.L."/>
            <person name="Schmutz J."/>
            <person name="Wang H."/>
            <person name="Percifield R."/>
            <person name="Hawkins J."/>
            <person name="Pontaroli A.C."/>
            <person name="Estep M."/>
            <person name="Feng L."/>
            <person name="Vaughn J.N."/>
            <person name="Grimwood J."/>
            <person name="Jenkins J."/>
            <person name="Barry K."/>
            <person name="Lindquist E."/>
            <person name="Hellsten U."/>
            <person name="Deshpande S."/>
            <person name="Wang X."/>
            <person name="Wu X."/>
            <person name="Mitros T."/>
            <person name="Triplett J."/>
            <person name="Yang X."/>
            <person name="Ye C.Y."/>
            <person name="Mauro-Herrera M."/>
            <person name="Wang L."/>
            <person name="Li P."/>
            <person name="Sharma M."/>
            <person name="Sharma R."/>
            <person name="Ronald P.C."/>
            <person name="Panaud O."/>
            <person name="Kellogg E.A."/>
            <person name="Brutnell T.P."/>
            <person name="Doust A.N."/>
            <person name="Tuskan G.A."/>
            <person name="Rokhsar D."/>
            <person name="Devos K.M."/>
        </authorList>
    </citation>
    <scope>NUCLEOTIDE SEQUENCE [LARGE SCALE GENOMIC DNA]</scope>
    <source>
        <strain evidence="3">cv. Yugu1</strain>
    </source>
</reference>
<evidence type="ECO:0000313" key="3">
    <source>
        <dbReference type="Proteomes" id="UP000004995"/>
    </source>
</evidence>
<reference evidence="2" key="2">
    <citation type="submission" date="2018-08" db="UniProtKB">
        <authorList>
            <consortium name="EnsemblPlants"/>
        </authorList>
    </citation>
    <scope>IDENTIFICATION</scope>
    <source>
        <strain evidence="2">Yugu1</strain>
    </source>
</reference>
<sequence>MLQQRMLGLQVWPWTRQPGSTADGGVEGSTARRRPEQQRGRARSGAMASASSIRICSTSASSRRRAGAATAGERKVRWV</sequence>
<feature type="compositionally biased region" description="Low complexity" evidence="1">
    <location>
        <begin position="43"/>
        <end position="71"/>
    </location>
</feature>
<protein>
    <submittedName>
        <fullName evidence="2">Uncharacterized protein</fullName>
    </submittedName>
</protein>
<dbReference type="AlphaFoldDB" id="K3XUK0"/>
<accession>K3XUK0</accession>
<evidence type="ECO:0000256" key="1">
    <source>
        <dbReference type="SAM" id="MobiDB-lite"/>
    </source>
</evidence>
<keyword evidence="3" id="KW-1185">Reference proteome</keyword>
<evidence type="ECO:0000313" key="2">
    <source>
        <dbReference type="EnsemblPlants" id="KQL07098"/>
    </source>
</evidence>
<proteinExistence type="predicted"/>